<dbReference type="EMBL" id="JADNRY010000164">
    <property type="protein sequence ID" value="KAF9062730.1"/>
    <property type="molecule type" value="Genomic_DNA"/>
</dbReference>
<dbReference type="Proteomes" id="UP000772434">
    <property type="component" value="Unassembled WGS sequence"/>
</dbReference>
<dbReference type="AlphaFoldDB" id="A0A9P5U0M0"/>
<sequence>MSDNTSLAISKSFQATDADIIVRSADNVSYRLHRKNLELAAGAFPLDQEDLIHHELPESSAALDILFKFIYPQRYVTLDDLDFEALLLLAEAAEKYQIRSAAYGCQAHFRKFVHSNTKDLMVFGAKHDYPSLVLQLAPILVDTPLSKLVGSLQPSVYIAWTLYRDNWVEACKATTILMPEHDCKEWGFYCLRILKQLEQPSHLVSPSHFEALFDVTNPKRMDSCCDRLAEQWKSAVREMLSTLPKVSSMGVKESCVTPQRLNPNDLIELHSSEGHMFIVQPKYLEFFTEGFPPVGTPTDGEKIYLSEPTATLQLLFQFMSPGRYPSLENLDFEAMEVLTEAAEKYVVYPAIYACQFRLREFVETKPHELLSLAGKHNYSWIIVHLAPLLIDTPLSEVVELLPPRYYAPWSVYRDQWLDGLRTVTEKLIKLMDHKCDPFYAFAVDMLNKLNKPSALRAQDLLDGTIPEVTEFVRMHYYTTPPCSDCYMHYDTWKDQVRHTLKAMPKFTI</sequence>
<proteinExistence type="predicted"/>
<evidence type="ECO:0008006" key="3">
    <source>
        <dbReference type="Google" id="ProtNLM"/>
    </source>
</evidence>
<name>A0A9P5U0M0_9AGAR</name>
<dbReference type="OrthoDB" id="3184970at2759"/>
<protein>
    <recommendedName>
        <fullName evidence="3">BTB domain-containing protein</fullName>
    </recommendedName>
</protein>
<reference evidence="1" key="1">
    <citation type="submission" date="2020-11" db="EMBL/GenBank/DDBJ databases">
        <authorList>
            <consortium name="DOE Joint Genome Institute"/>
            <person name="Ahrendt S."/>
            <person name="Riley R."/>
            <person name="Andreopoulos W."/>
            <person name="Labutti K."/>
            <person name="Pangilinan J."/>
            <person name="Ruiz-Duenas F.J."/>
            <person name="Barrasa J.M."/>
            <person name="Sanchez-Garcia M."/>
            <person name="Camarero S."/>
            <person name="Miyauchi S."/>
            <person name="Serrano A."/>
            <person name="Linde D."/>
            <person name="Babiker R."/>
            <person name="Drula E."/>
            <person name="Ayuso-Fernandez I."/>
            <person name="Pacheco R."/>
            <person name="Padilla G."/>
            <person name="Ferreira P."/>
            <person name="Barriuso J."/>
            <person name="Kellner H."/>
            <person name="Castanera R."/>
            <person name="Alfaro M."/>
            <person name="Ramirez L."/>
            <person name="Pisabarro A.G."/>
            <person name="Kuo A."/>
            <person name="Tritt A."/>
            <person name="Lipzen A."/>
            <person name="He G."/>
            <person name="Yan M."/>
            <person name="Ng V."/>
            <person name="Cullen D."/>
            <person name="Martin F."/>
            <person name="Rosso M.-N."/>
            <person name="Henrissat B."/>
            <person name="Hibbett D."/>
            <person name="Martinez A.T."/>
            <person name="Grigoriev I.V."/>
        </authorList>
    </citation>
    <scope>NUCLEOTIDE SEQUENCE</scope>
    <source>
        <strain evidence="1">AH 40177</strain>
    </source>
</reference>
<keyword evidence="2" id="KW-1185">Reference proteome</keyword>
<gene>
    <name evidence="1" type="ORF">BDP27DRAFT_275478</name>
</gene>
<evidence type="ECO:0000313" key="2">
    <source>
        <dbReference type="Proteomes" id="UP000772434"/>
    </source>
</evidence>
<organism evidence="1 2">
    <name type="scientific">Rhodocollybia butyracea</name>
    <dbReference type="NCBI Taxonomy" id="206335"/>
    <lineage>
        <taxon>Eukaryota</taxon>
        <taxon>Fungi</taxon>
        <taxon>Dikarya</taxon>
        <taxon>Basidiomycota</taxon>
        <taxon>Agaricomycotina</taxon>
        <taxon>Agaricomycetes</taxon>
        <taxon>Agaricomycetidae</taxon>
        <taxon>Agaricales</taxon>
        <taxon>Marasmiineae</taxon>
        <taxon>Omphalotaceae</taxon>
        <taxon>Rhodocollybia</taxon>
    </lineage>
</organism>
<comment type="caution">
    <text evidence="1">The sequence shown here is derived from an EMBL/GenBank/DDBJ whole genome shotgun (WGS) entry which is preliminary data.</text>
</comment>
<evidence type="ECO:0000313" key="1">
    <source>
        <dbReference type="EMBL" id="KAF9062730.1"/>
    </source>
</evidence>
<accession>A0A9P5U0M0</accession>